<evidence type="ECO:0000259" key="2">
    <source>
        <dbReference type="PROSITE" id="PS50181"/>
    </source>
</evidence>
<dbReference type="PROSITE" id="PS50181">
    <property type="entry name" value="FBOX"/>
    <property type="match status" value="1"/>
</dbReference>
<protein>
    <recommendedName>
        <fullName evidence="2">F-box domain-containing protein</fullName>
    </recommendedName>
</protein>
<name>A0A1M2VUD3_TRAPU</name>
<feature type="region of interest" description="Disordered" evidence="1">
    <location>
        <begin position="322"/>
        <end position="343"/>
    </location>
</feature>
<comment type="caution">
    <text evidence="3">The sequence shown here is derived from an EMBL/GenBank/DDBJ whole genome shotgun (WGS) entry which is preliminary data.</text>
</comment>
<dbReference type="EMBL" id="MNAD01000670">
    <property type="protein sequence ID" value="OJT11205.1"/>
    <property type="molecule type" value="Genomic_DNA"/>
</dbReference>
<sequence length="608" mass="66698">METATYPPGIHALLSAPDEIILEIIYYLSLQEVTALRKTCRRLRDTTQDHSVWLHILRREGEHLPLPRHIADLSSLVQLSSAQLEAVVRRLCTVNRTWLLSRTHYFSPGHRQSCALDPIFDNDDGARSIYSIEIFLDRWLLCIYHEKLVEIWDLDSVIDDPHKPILCTSQNIRGAGSFSSAITHLDEDSNLLTIAVSCHELCQVLQVQLRPSSVFFAIEESEDLADVQFTLIADIPIISPVLCLRAMDPSQALLLLSLPSSFHLLNWATGQRINVQMLAEEEEELWNGVVGATFLTSRHILVLKAHSIEICTLLDAPHSARSEASAEATTGSAPPSGSATHPLRFSETHMGAMVRSHHLTNTTFRGASFARPTVHFPSPHLPAGHPDSDTTKVSTSFLAFDVLRGLFHFSVEITLPLPPAAHDTAAPVDVHIQLLASHNMALPVFPHPQVGALSPRSGFSHGNRGFVSACALGPTGRRGVWVERRRGAVRRVVYGFDAAKPTPDDMIVDGYGDRDAQKLEDLTETADTDSADTHSERSASPGDHPIGTLVRNVLAGRGGAIDGREVYEVNSYDLRDDITHVAFSEATGLIALGTRKGEIRVLGGEGPD</sequence>
<dbReference type="OMA" id="SHACSVE"/>
<feature type="region of interest" description="Disordered" evidence="1">
    <location>
        <begin position="524"/>
        <end position="547"/>
    </location>
</feature>
<dbReference type="Proteomes" id="UP000184267">
    <property type="component" value="Unassembled WGS sequence"/>
</dbReference>
<dbReference type="InterPro" id="IPR001810">
    <property type="entry name" value="F-box_dom"/>
</dbReference>
<dbReference type="InterPro" id="IPR036047">
    <property type="entry name" value="F-box-like_dom_sf"/>
</dbReference>
<gene>
    <name evidence="3" type="ORF">TRAPUB_12249</name>
</gene>
<dbReference type="Gene3D" id="1.20.1280.50">
    <property type="match status" value="1"/>
</dbReference>
<dbReference type="Pfam" id="PF12937">
    <property type="entry name" value="F-box-like"/>
    <property type="match status" value="1"/>
</dbReference>
<feature type="domain" description="F-box" evidence="2">
    <location>
        <begin position="10"/>
        <end position="56"/>
    </location>
</feature>
<dbReference type="OrthoDB" id="3211970at2759"/>
<evidence type="ECO:0000256" key="1">
    <source>
        <dbReference type="SAM" id="MobiDB-lite"/>
    </source>
</evidence>
<dbReference type="SUPFAM" id="SSF81383">
    <property type="entry name" value="F-box domain"/>
    <property type="match status" value="1"/>
</dbReference>
<reference evidence="3 4" key="1">
    <citation type="submission" date="2016-10" db="EMBL/GenBank/DDBJ databases">
        <title>Genome sequence of the basidiomycete white-rot fungus Trametes pubescens.</title>
        <authorList>
            <person name="Makela M.R."/>
            <person name="Granchi Z."/>
            <person name="Peng M."/>
            <person name="De Vries R.P."/>
            <person name="Grigoriev I."/>
            <person name="Riley R."/>
            <person name="Hilden K."/>
        </authorList>
    </citation>
    <scope>NUCLEOTIDE SEQUENCE [LARGE SCALE GENOMIC DNA]</scope>
    <source>
        <strain evidence="3 4">FBCC735</strain>
    </source>
</reference>
<evidence type="ECO:0000313" key="4">
    <source>
        <dbReference type="Proteomes" id="UP000184267"/>
    </source>
</evidence>
<evidence type="ECO:0000313" key="3">
    <source>
        <dbReference type="EMBL" id="OJT11205.1"/>
    </source>
</evidence>
<keyword evidence="4" id="KW-1185">Reference proteome</keyword>
<dbReference type="SMART" id="SM00256">
    <property type="entry name" value="FBOX"/>
    <property type="match status" value="1"/>
</dbReference>
<organism evidence="3 4">
    <name type="scientific">Trametes pubescens</name>
    <name type="common">White-rot fungus</name>
    <dbReference type="NCBI Taxonomy" id="154538"/>
    <lineage>
        <taxon>Eukaryota</taxon>
        <taxon>Fungi</taxon>
        <taxon>Dikarya</taxon>
        <taxon>Basidiomycota</taxon>
        <taxon>Agaricomycotina</taxon>
        <taxon>Agaricomycetes</taxon>
        <taxon>Polyporales</taxon>
        <taxon>Polyporaceae</taxon>
        <taxon>Trametes</taxon>
    </lineage>
</organism>
<dbReference type="AlphaFoldDB" id="A0A1M2VUD3"/>
<feature type="compositionally biased region" description="Low complexity" evidence="1">
    <location>
        <begin position="322"/>
        <end position="336"/>
    </location>
</feature>
<accession>A0A1M2VUD3</accession>
<proteinExistence type="predicted"/>